<keyword evidence="9 11" id="KW-1133">Transmembrane helix</keyword>
<dbReference type="GO" id="GO:0008250">
    <property type="term" value="C:oligosaccharyltransferase complex"/>
    <property type="evidence" value="ECO:0007669"/>
    <property type="project" value="TreeGrafter"/>
</dbReference>
<dbReference type="GO" id="GO:0018279">
    <property type="term" value="P:protein N-linked glycosylation via asparagine"/>
    <property type="evidence" value="ECO:0007669"/>
    <property type="project" value="TreeGrafter"/>
</dbReference>
<evidence type="ECO:0000256" key="9">
    <source>
        <dbReference type="ARBA" id="ARBA00022989"/>
    </source>
</evidence>
<dbReference type="EMBL" id="BDGG01000008">
    <property type="protein sequence ID" value="GAV02702.1"/>
    <property type="molecule type" value="Genomic_DNA"/>
</dbReference>
<evidence type="ECO:0000313" key="13">
    <source>
        <dbReference type="Proteomes" id="UP000186922"/>
    </source>
</evidence>
<dbReference type="PANTHER" id="PTHR48164">
    <property type="entry name" value="DOLICHYL-DIPHOSPHOOLIGOSACCHARIDE--PROTEIN GLYCOSYLTRANSFERASE SUBUNIT 4"/>
    <property type="match status" value="1"/>
</dbReference>
<evidence type="ECO:0000256" key="8">
    <source>
        <dbReference type="ARBA" id="ARBA00022968"/>
    </source>
</evidence>
<dbReference type="AlphaFoldDB" id="A0A1D1VM62"/>
<comment type="caution">
    <text evidence="12">The sequence shown here is derived from an EMBL/GenBank/DDBJ whole genome shotgun (WGS) entry which is preliminary data.</text>
</comment>
<comment type="subunit">
    <text evidence="4">Component of the oligosaccharyltransferase (OST) complex.</text>
</comment>
<dbReference type="Pfam" id="PF10215">
    <property type="entry name" value="Ost4"/>
    <property type="match status" value="1"/>
</dbReference>
<dbReference type="Proteomes" id="UP000186922">
    <property type="component" value="Unassembled WGS sequence"/>
</dbReference>
<evidence type="ECO:0000256" key="10">
    <source>
        <dbReference type="ARBA" id="ARBA00023136"/>
    </source>
</evidence>
<accession>A0A1D1VM62</accession>
<dbReference type="SUPFAM" id="SSF103464">
    <property type="entry name" value="Oligosaccharyltransferase subunit ost4p"/>
    <property type="match status" value="1"/>
</dbReference>
<keyword evidence="6 11" id="KW-0812">Transmembrane</keyword>
<reference evidence="12 13" key="1">
    <citation type="journal article" date="2016" name="Nat. Commun.">
        <title>Extremotolerant tardigrade genome and improved radiotolerance of human cultured cells by tardigrade-unique protein.</title>
        <authorList>
            <person name="Hashimoto T."/>
            <person name="Horikawa D.D."/>
            <person name="Saito Y."/>
            <person name="Kuwahara H."/>
            <person name="Kozuka-Hata H."/>
            <person name="Shin-I T."/>
            <person name="Minakuchi Y."/>
            <person name="Ohishi K."/>
            <person name="Motoyama A."/>
            <person name="Aizu T."/>
            <person name="Enomoto A."/>
            <person name="Kondo K."/>
            <person name="Tanaka S."/>
            <person name="Hara Y."/>
            <person name="Koshikawa S."/>
            <person name="Sagara H."/>
            <person name="Miura T."/>
            <person name="Yokobori S."/>
            <person name="Miyagawa K."/>
            <person name="Suzuki Y."/>
            <person name="Kubo T."/>
            <person name="Oyama M."/>
            <person name="Kohara Y."/>
            <person name="Fujiyama A."/>
            <person name="Arakawa K."/>
            <person name="Katayama T."/>
            <person name="Toyoda A."/>
            <person name="Kunieda T."/>
        </authorList>
    </citation>
    <scope>NUCLEOTIDE SEQUENCE [LARGE SCALE GENOMIC DNA]</scope>
    <source>
        <strain evidence="12 13">YOKOZUNA-1</strain>
    </source>
</reference>
<comment type="function">
    <text evidence="1">Subunit of the oligosaccharyl transferase (OST) complex that catalyzes the initial transfer of a defined glycan (Glc(3)Man(9)GlcNAc(2) in eukaryotes) from the lipid carrier dolichol-pyrophosphate to an asparagine residue within an Asn-X-Ser/Thr consensus motif in nascent polypeptide chains, the first step in protein N-glycosylation. N-glycosylation occurs cotranslationally and the complex associates with the Sec61 complex at the channel-forming translocon complex that mediates protein translocation across the endoplasmic reticulum (ER). All subunits are required for a maximal enzyme activity.</text>
</comment>
<evidence type="ECO:0000256" key="7">
    <source>
        <dbReference type="ARBA" id="ARBA00022824"/>
    </source>
</evidence>
<evidence type="ECO:0000256" key="4">
    <source>
        <dbReference type="ARBA" id="ARBA00011157"/>
    </source>
</evidence>
<comment type="subcellular location">
    <subcellularLocation>
        <location evidence="2">Endoplasmic reticulum membrane</location>
        <topology evidence="2">Single-pass type III membrane protein</topology>
    </subcellularLocation>
</comment>
<name>A0A1D1VM62_RAMVA</name>
<dbReference type="PANTHER" id="PTHR48164:SF1">
    <property type="entry name" value="DOLICHYL-DIPHOSPHOOLIGOSACCHARIDE--PROTEIN GLYCOSYLTRANSFERASE SUBUNIT 4"/>
    <property type="match status" value="1"/>
</dbReference>
<organism evidence="12 13">
    <name type="scientific">Ramazzottius varieornatus</name>
    <name type="common">Water bear</name>
    <name type="synonym">Tardigrade</name>
    <dbReference type="NCBI Taxonomy" id="947166"/>
    <lineage>
        <taxon>Eukaryota</taxon>
        <taxon>Metazoa</taxon>
        <taxon>Ecdysozoa</taxon>
        <taxon>Tardigrada</taxon>
        <taxon>Eutardigrada</taxon>
        <taxon>Parachela</taxon>
        <taxon>Hypsibioidea</taxon>
        <taxon>Ramazzottiidae</taxon>
        <taxon>Ramazzottius</taxon>
    </lineage>
</organism>
<dbReference type="InterPro" id="IPR036330">
    <property type="entry name" value="Ost4p_sf"/>
</dbReference>
<keyword evidence="8" id="KW-0735">Signal-anchor</keyword>
<keyword evidence="10 11" id="KW-0472">Membrane</keyword>
<evidence type="ECO:0000256" key="11">
    <source>
        <dbReference type="SAM" id="Phobius"/>
    </source>
</evidence>
<proteinExistence type="inferred from homology"/>
<sequence>MPPAEIGHTIAPPSAYLELLNHSGTYLAARQYFRTSVFSSSQGVQRRVSESQEVLSEPLRSLIMITDVQLGVFCNILGVSLMLLVVLYHYVVATSAPKPRTDKTE</sequence>
<dbReference type="InterPro" id="IPR018943">
    <property type="entry name" value="Oligosaccaryltransferase"/>
</dbReference>
<evidence type="ECO:0000313" key="12">
    <source>
        <dbReference type="EMBL" id="GAV02702.1"/>
    </source>
</evidence>
<evidence type="ECO:0000256" key="1">
    <source>
        <dbReference type="ARBA" id="ARBA00002791"/>
    </source>
</evidence>
<evidence type="ECO:0000256" key="6">
    <source>
        <dbReference type="ARBA" id="ARBA00022692"/>
    </source>
</evidence>
<evidence type="ECO:0000256" key="2">
    <source>
        <dbReference type="ARBA" id="ARBA00004643"/>
    </source>
</evidence>
<gene>
    <name evidence="12" type="primary">RvY_13233-1</name>
    <name evidence="12" type="synonym">RvY_13233.1</name>
    <name evidence="12" type="ORF">RvY_13233</name>
</gene>
<feature type="transmembrane region" description="Helical" evidence="11">
    <location>
        <begin position="70"/>
        <end position="91"/>
    </location>
</feature>
<protein>
    <recommendedName>
        <fullName evidence="5">Dolichyl-diphosphooligosaccharide--protein glycosyltransferase subunit 4</fullName>
    </recommendedName>
</protein>
<evidence type="ECO:0000256" key="3">
    <source>
        <dbReference type="ARBA" id="ARBA00007685"/>
    </source>
</evidence>
<evidence type="ECO:0000256" key="5">
    <source>
        <dbReference type="ARBA" id="ARBA00017662"/>
    </source>
</evidence>
<keyword evidence="13" id="KW-1185">Reference proteome</keyword>
<dbReference type="InterPro" id="IPR051307">
    <property type="entry name" value="OST4"/>
</dbReference>
<comment type="similarity">
    <text evidence="3">Belongs to the OST4 family.</text>
</comment>
<keyword evidence="7" id="KW-0256">Endoplasmic reticulum</keyword>